<organism evidence="2 3">
    <name type="scientific">Caligus rogercresseyi</name>
    <name type="common">Sea louse</name>
    <dbReference type="NCBI Taxonomy" id="217165"/>
    <lineage>
        <taxon>Eukaryota</taxon>
        <taxon>Metazoa</taxon>
        <taxon>Ecdysozoa</taxon>
        <taxon>Arthropoda</taxon>
        <taxon>Crustacea</taxon>
        <taxon>Multicrustacea</taxon>
        <taxon>Hexanauplia</taxon>
        <taxon>Copepoda</taxon>
        <taxon>Siphonostomatoida</taxon>
        <taxon>Caligidae</taxon>
        <taxon>Caligus</taxon>
    </lineage>
</organism>
<feature type="non-terminal residue" evidence="2">
    <location>
        <position position="65"/>
    </location>
</feature>
<dbReference type="Proteomes" id="UP000595437">
    <property type="component" value="Chromosome 1"/>
</dbReference>
<evidence type="ECO:0000313" key="2">
    <source>
        <dbReference type="EMBL" id="QQP55836.1"/>
    </source>
</evidence>
<dbReference type="Proteomes" id="UP000595437">
    <property type="component" value="Chromosome 7"/>
</dbReference>
<reference evidence="2" key="2">
    <citation type="journal article" name="Sci. Data">
        <title>Chromosome-scale genome assembly of the sea louse Caligus rogercresseyi by SMRT sequencing and Hi-C analysis.</title>
        <authorList>
            <person name="Gallardo-Escarate C."/>
            <person name="Valenzuela-Munoz V."/>
            <person name="Nunez-Acuna G."/>
            <person name="Valenzuela-Miranda D."/>
            <person name="Goncalves A.T."/>
            <person name="Escobar-Sepulveda H."/>
            <person name="Liachko I."/>
            <person name="Nelson B."/>
            <person name="Roberts S."/>
            <person name="Warren W."/>
        </authorList>
    </citation>
    <scope>NUCLEOTIDE SEQUENCE</scope>
    <source>
        <tissue evidence="2">Whole tissue</tissue>
    </source>
</reference>
<evidence type="ECO:0000313" key="1">
    <source>
        <dbReference type="EMBL" id="QQP50586.1"/>
    </source>
</evidence>
<keyword evidence="3" id="KW-1185">Reference proteome</keyword>
<dbReference type="EMBL" id="CP045896">
    <property type="protein sequence ID" value="QQP50586.1"/>
    <property type="molecule type" value="Genomic_DNA"/>
</dbReference>
<dbReference type="Gene3D" id="2.30.30.140">
    <property type="match status" value="1"/>
</dbReference>
<accession>A0A7T8QUT4</accession>
<dbReference type="AlphaFoldDB" id="A0A7T8QUT4"/>
<gene>
    <name evidence="2" type="ORF">FKW44_000294</name>
    <name evidence="1" type="ORF">FKW44_011628</name>
</gene>
<feature type="non-terminal residue" evidence="2">
    <location>
        <position position="1"/>
    </location>
</feature>
<reference evidence="3" key="1">
    <citation type="submission" date="2021-01" db="EMBL/GenBank/DDBJ databases">
        <title>Caligus Genome Assembly.</title>
        <authorList>
            <person name="Gallardo-Escarate C."/>
        </authorList>
    </citation>
    <scope>NUCLEOTIDE SEQUENCE [LARGE SCALE GENOMIC DNA]</scope>
</reference>
<protein>
    <submittedName>
        <fullName evidence="2">Uncharacterized protein</fullName>
    </submittedName>
</protein>
<dbReference type="OrthoDB" id="424249at2759"/>
<sequence length="65" mass="7241">HPGTHSFSIGVEVEVLNTARDSEAFGWWPARVKEIRSNVALLGLNQVVHQDRTAFAPEFARSQPL</sequence>
<evidence type="ECO:0000313" key="3">
    <source>
        <dbReference type="Proteomes" id="UP000595437"/>
    </source>
</evidence>
<proteinExistence type="predicted"/>
<dbReference type="EMBL" id="CP045890">
    <property type="protein sequence ID" value="QQP55836.1"/>
    <property type="molecule type" value="Genomic_DNA"/>
</dbReference>
<name>A0A7T8QUT4_CALRO</name>